<dbReference type="KEGG" id="tng:GSTEN00007483G001"/>
<reference evidence="3" key="1">
    <citation type="journal article" date="2004" name="Nature">
        <title>Genome duplication in the teleost fish Tetraodon nigroviridis reveals the early vertebrate proto-karyotype.</title>
        <authorList>
            <person name="Jaillon O."/>
            <person name="Aury J.-M."/>
            <person name="Brunet F."/>
            <person name="Petit J.-L."/>
            <person name="Stange-Thomann N."/>
            <person name="Mauceli E."/>
            <person name="Bouneau L."/>
            <person name="Fischer C."/>
            <person name="Ozouf-Costaz C."/>
            <person name="Bernot A."/>
            <person name="Nicaud S."/>
            <person name="Jaffe D."/>
            <person name="Fisher S."/>
            <person name="Lutfalla G."/>
            <person name="Dossat C."/>
            <person name="Segurens B."/>
            <person name="Dasilva C."/>
            <person name="Salanoubat M."/>
            <person name="Levy M."/>
            <person name="Boudet N."/>
            <person name="Castellano S."/>
            <person name="Anthouard V."/>
            <person name="Jubin C."/>
            <person name="Castelli V."/>
            <person name="Katinka M."/>
            <person name="Vacherie B."/>
            <person name="Biemont C."/>
            <person name="Skalli Z."/>
            <person name="Cattolico L."/>
            <person name="Poulain J."/>
            <person name="De Berardinis V."/>
            <person name="Cruaud C."/>
            <person name="Duprat S."/>
            <person name="Brottier P."/>
            <person name="Coutanceau J.-P."/>
            <person name="Gouzy J."/>
            <person name="Parra G."/>
            <person name="Lardier G."/>
            <person name="Chapple C."/>
            <person name="McKernan K.J."/>
            <person name="McEwan P."/>
            <person name="Bosak S."/>
            <person name="Kellis M."/>
            <person name="Volff J.-N."/>
            <person name="Guigo R."/>
            <person name="Zody M.C."/>
            <person name="Mesirov J."/>
            <person name="Lindblad-Toh K."/>
            <person name="Birren B."/>
            <person name="Nusbaum C."/>
            <person name="Kahn D."/>
            <person name="Robinson-Rechavi M."/>
            <person name="Laudet V."/>
            <person name="Schachter V."/>
            <person name="Quetier F."/>
            <person name="Saurin W."/>
            <person name="Scarpelli C."/>
            <person name="Wincker P."/>
            <person name="Lander E.S."/>
            <person name="Weissenbach J."/>
            <person name="Roest Crollius H."/>
        </authorList>
    </citation>
    <scope>NUCLEOTIDE SEQUENCE [LARGE SCALE GENOMIC DNA]</scope>
</reference>
<feature type="region of interest" description="Disordered" evidence="2">
    <location>
        <begin position="1"/>
        <end position="59"/>
    </location>
</feature>
<evidence type="ECO:0000256" key="2">
    <source>
        <dbReference type="SAM" id="MobiDB-lite"/>
    </source>
</evidence>
<dbReference type="GO" id="GO:0030496">
    <property type="term" value="C:midbody"/>
    <property type="evidence" value="ECO:0007669"/>
    <property type="project" value="TreeGrafter"/>
</dbReference>
<protein>
    <submittedName>
        <fullName evidence="3">(spotted green pufferfish) hypothetical protein</fullName>
    </submittedName>
</protein>
<dbReference type="GO" id="GO:0009838">
    <property type="term" value="P:abscission"/>
    <property type="evidence" value="ECO:0007669"/>
    <property type="project" value="TreeGrafter"/>
</dbReference>
<gene>
    <name evidence="3" type="ORF">GSTENG00007483001</name>
</gene>
<dbReference type="PANTHER" id="PTHR46603:SF1">
    <property type="entry name" value="ABSCISSION_NOCUT CHECKPOINT REGULATOR"/>
    <property type="match status" value="1"/>
</dbReference>
<accession>Q4T453</accession>
<sequence length="197" mass="22194">SEREIESRLAALRSPSQPVPSVQEMEDRLAALRGRPPPSQAPPPVHEPPKNKTQTEQANDLMNQMTEEVAIDNQQLNPEYSVDALNDLSKGQRGELDDNLTDAHEVAKQAEAAKARLLEEAMEELKKEQHSQNDILQMAKRLAQLKDQDPEKVTLADIQHPDSDEETEEETVMRVLKQLSEEAVLDEASGYNIHFEE</sequence>
<feature type="compositionally biased region" description="Pro residues" evidence="2">
    <location>
        <begin position="35"/>
        <end position="46"/>
    </location>
</feature>
<dbReference type="GO" id="GO:0032266">
    <property type="term" value="F:phosphatidylinositol-3-phosphate binding"/>
    <property type="evidence" value="ECO:0007669"/>
    <property type="project" value="TreeGrafter"/>
</dbReference>
<organism evidence="3">
    <name type="scientific">Tetraodon nigroviridis</name>
    <name type="common">Spotted green pufferfish</name>
    <name type="synonym">Chelonodon nigroviridis</name>
    <dbReference type="NCBI Taxonomy" id="99883"/>
    <lineage>
        <taxon>Eukaryota</taxon>
        <taxon>Metazoa</taxon>
        <taxon>Chordata</taxon>
        <taxon>Craniata</taxon>
        <taxon>Vertebrata</taxon>
        <taxon>Euteleostomi</taxon>
        <taxon>Actinopterygii</taxon>
        <taxon>Neopterygii</taxon>
        <taxon>Teleostei</taxon>
        <taxon>Neoteleostei</taxon>
        <taxon>Acanthomorphata</taxon>
        <taxon>Eupercaria</taxon>
        <taxon>Tetraodontiformes</taxon>
        <taxon>Tetradontoidea</taxon>
        <taxon>Tetraodontidae</taxon>
        <taxon>Tetraodon</taxon>
    </lineage>
</organism>
<reference evidence="3" key="2">
    <citation type="submission" date="2004-02" db="EMBL/GenBank/DDBJ databases">
        <authorList>
            <consortium name="Genoscope"/>
            <consortium name="Whitehead Institute Centre for Genome Research"/>
        </authorList>
    </citation>
    <scope>NUCLEOTIDE SEQUENCE</scope>
</reference>
<dbReference type="GO" id="GO:0032154">
    <property type="term" value="C:cleavage furrow"/>
    <property type="evidence" value="ECO:0007669"/>
    <property type="project" value="TreeGrafter"/>
</dbReference>
<dbReference type="GO" id="GO:0005813">
    <property type="term" value="C:centrosome"/>
    <property type="evidence" value="ECO:0007669"/>
    <property type="project" value="TreeGrafter"/>
</dbReference>
<comment type="caution">
    <text evidence="3">The sequence shown here is derived from an EMBL/GenBank/DDBJ whole genome shotgun (WGS) entry which is preliminary data.</text>
</comment>
<evidence type="ECO:0000256" key="1">
    <source>
        <dbReference type="SAM" id="Coils"/>
    </source>
</evidence>
<feature type="coiled-coil region" evidence="1">
    <location>
        <begin position="100"/>
        <end position="135"/>
    </location>
</feature>
<dbReference type="OrthoDB" id="5407799at2759"/>
<dbReference type="EMBL" id="CAAE01009817">
    <property type="protein sequence ID" value="CAF92329.1"/>
    <property type="molecule type" value="Genomic_DNA"/>
</dbReference>
<feature type="non-terminal residue" evidence="3">
    <location>
        <position position="197"/>
    </location>
</feature>
<evidence type="ECO:0000313" key="3">
    <source>
        <dbReference type="EMBL" id="CAF92329.1"/>
    </source>
</evidence>
<name>Q4T453_TETNG</name>
<dbReference type="GO" id="GO:0044878">
    <property type="term" value="P:mitotic cytokinesis checkpoint signaling"/>
    <property type="evidence" value="ECO:0007669"/>
    <property type="project" value="TreeGrafter"/>
</dbReference>
<dbReference type="PANTHER" id="PTHR46603">
    <property type="entry name" value="ABSCISSION/NOCUT CHECKPOINT REGULATOR"/>
    <property type="match status" value="1"/>
</dbReference>
<proteinExistence type="predicted"/>
<feature type="non-terminal residue" evidence="3">
    <location>
        <position position="1"/>
    </location>
</feature>
<keyword evidence="1" id="KW-0175">Coiled coil</keyword>
<dbReference type="AlphaFoldDB" id="Q4T453"/>